<keyword evidence="1" id="KW-0472">Membrane</keyword>
<dbReference type="RefSeq" id="WP_135843809.1">
    <property type="nucleotide sequence ID" value="NZ_CP035088.1"/>
</dbReference>
<feature type="transmembrane region" description="Helical" evidence="1">
    <location>
        <begin position="127"/>
        <end position="149"/>
    </location>
</feature>
<dbReference type="EMBL" id="CP035088">
    <property type="protein sequence ID" value="QBZ88099.1"/>
    <property type="molecule type" value="Genomic_DNA"/>
</dbReference>
<evidence type="ECO:0000313" key="3">
    <source>
        <dbReference type="Proteomes" id="UP000296468"/>
    </source>
</evidence>
<name>A0A4P7PCB4_9PSED</name>
<reference evidence="2 3" key="1">
    <citation type="journal article" date="2019" name="Front. Microbiol.">
        <title>In silico and Genetic Analyses of Cyclic Lipopeptide Synthetic Gene Clusters in Pseudomonas sp. 11K1.</title>
        <authorList>
            <person name="Zhao H."/>
            <person name="Liu Y.P."/>
            <person name="Zhang L.Q."/>
        </authorList>
    </citation>
    <scope>NUCLEOTIDE SEQUENCE [LARGE SCALE GENOMIC DNA]</scope>
    <source>
        <strain evidence="2 3">11K1</strain>
    </source>
</reference>
<evidence type="ECO:0000313" key="2">
    <source>
        <dbReference type="EMBL" id="QBZ88099.1"/>
    </source>
</evidence>
<gene>
    <name evidence="2" type="ORF">EPZ47_05090</name>
</gene>
<protein>
    <submittedName>
        <fullName evidence="2">DUF3592 domain-containing protein</fullName>
    </submittedName>
</protein>
<accession>A0A4P7PCB4</accession>
<sequence length="161" mass="18869">MYYPREAEKDHLYTRIILLTVACCVLLFLASLAKHSGIIYGAIQWSAVEVKGTVTQLESIPMNENGMIIHYRYTDGDQRVHEDEYPDQRYIEHTQYEVGGEVPLLYSRWFPEVSSIATELHTYRSGFFIMAGGVLLTLVFLWISFMTFGRIYRMKEEDRFY</sequence>
<keyword evidence="1" id="KW-1133">Transmembrane helix</keyword>
<keyword evidence="1" id="KW-0812">Transmembrane</keyword>
<organism evidence="2 3">
    <name type="scientific">Pseudomonas viciae</name>
    <dbReference type="NCBI Taxonomy" id="2505979"/>
    <lineage>
        <taxon>Bacteria</taxon>
        <taxon>Pseudomonadati</taxon>
        <taxon>Pseudomonadota</taxon>
        <taxon>Gammaproteobacteria</taxon>
        <taxon>Pseudomonadales</taxon>
        <taxon>Pseudomonadaceae</taxon>
        <taxon>Pseudomonas</taxon>
    </lineage>
</organism>
<evidence type="ECO:0000256" key="1">
    <source>
        <dbReference type="SAM" id="Phobius"/>
    </source>
</evidence>
<dbReference type="KEGG" id="pvk:EPZ47_05090"/>
<feature type="transmembrane region" description="Helical" evidence="1">
    <location>
        <begin position="12"/>
        <end position="33"/>
    </location>
</feature>
<dbReference type="Proteomes" id="UP000296468">
    <property type="component" value="Chromosome"/>
</dbReference>
<dbReference type="OrthoDB" id="6993688at2"/>
<dbReference type="AlphaFoldDB" id="A0A4P7PCB4"/>
<proteinExistence type="predicted"/>